<dbReference type="Gene3D" id="3.30.70.120">
    <property type="match status" value="1"/>
</dbReference>
<evidence type="ECO:0000313" key="2">
    <source>
        <dbReference type="EMBL" id="SEB03339.1"/>
    </source>
</evidence>
<dbReference type="STRING" id="408074.SAMN05660909_04855"/>
<proteinExistence type="inferred from homology"/>
<dbReference type="AlphaFoldDB" id="A0A1H4G173"/>
<dbReference type="Pfam" id="PF02641">
    <property type="entry name" value="DUF190"/>
    <property type="match status" value="1"/>
</dbReference>
<dbReference type="PANTHER" id="PTHR35983:SF1">
    <property type="entry name" value="UPF0166 PROTEIN TM_0021"/>
    <property type="match status" value="1"/>
</dbReference>
<dbReference type="InterPro" id="IPR003793">
    <property type="entry name" value="UPF0166"/>
</dbReference>
<accession>A0A1H4G173</accession>
<organism evidence="2 3">
    <name type="scientific">Chitinophaga terrae</name>
    <name type="common">ex Kim and Jung 2007</name>
    <dbReference type="NCBI Taxonomy" id="408074"/>
    <lineage>
        <taxon>Bacteria</taxon>
        <taxon>Pseudomonadati</taxon>
        <taxon>Bacteroidota</taxon>
        <taxon>Chitinophagia</taxon>
        <taxon>Chitinophagales</taxon>
        <taxon>Chitinophagaceae</taxon>
        <taxon>Chitinophaga</taxon>
    </lineage>
</organism>
<reference evidence="3" key="1">
    <citation type="submission" date="2016-10" db="EMBL/GenBank/DDBJ databases">
        <authorList>
            <person name="Varghese N."/>
            <person name="Submissions S."/>
        </authorList>
    </citation>
    <scope>NUCLEOTIDE SEQUENCE [LARGE SCALE GENOMIC DNA]</scope>
    <source>
        <strain evidence="3">DSM 23920</strain>
    </source>
</reference>
<dbReference type="EMBL" id="FNRL01000031">
    <property type="protein sequence ID" value="SEB03339.1"/>
    <property type="molecule type" value="Genomic_DNA"/>
</dbReference>
<gene>
    <name evidence="2" type="ORF">SAMN05660909_04855</name>
</gene>
<evidence type="ECO:0000313" key="3">
    <source>
        <dbReference type="Proteomes" id="UP000199656"/>
    </source>
</evidence>
<dbReference type="Proteomes" id="UP000199656">
    <property type="component" value="Unassembled WGS sequence"/>
</dbReference>
<dbReference type="SUPFAM" id="SSF54913">
    <property type="entry name" value="GlnB-like"/>
    <property type="match status" value="1"/>
</dbReference>
<evidence type="ECO:0000256" key="1">
    <source>
        <dbReference type="ARBA" id="ARBA00010554"/>
    </source>
</evidence>
<comment type="similarity">
    <text evidence="1">Belongs to the UPF0166 family.</text>
</comment>
<protein>
    <submittedName>
        <fullName evidence="2">Uncharacterized protein</fullName>
    </submittedName>
</protein>
<name>A0A1H4G173_9BACT</name>
<dbReference type="InterPro" id="IPR011322">
    <property type="entry name" value="N-reg_PII-like_a/b"/>
</dbReference>
<dbReference type="RefSeq" id="WP_089765007.1">
    <property type="nucleotide sequence ID" value="NZ_BKAT01000053.1"/>
</dbReference>
<keyword evidence="3" id="KW-1185">Reference proteome</keyword>
<dbReference type="InterPro" id="IPR015867">
    <property type="entry name" value="N-reg_PII/ATP_PRibTrfase_C"/>
</dbReference>
<dbReference type="PANTHER" id="PTHR35983">
    <property type="entry name" value="UPF0166 PROTEIN TM_0021"/>
    <property type="match status" value="1"/>
</dbReference>
<dbReference type="OrthoDB" id="9795599at2"/>
<sequence>MLQAQIFIDKDNLIHSQPLYEFIMQFLLRHNVKGATAFTGMMGFGINHKIKRPNQIFSFDDPSMMIVFIDEDEKVLSVLKLLREQYKGGLIITHPVDLIDA</sequence>